<comment type="caution">
    <text evidence="13">The sequence shown here is derived from an EMBL/GenBank/DDBJ whole genome shotgun (WGS) entry which is preliminary data.</text>
</comment>
<dbReference type="FunFam" id="3.40.50.300:FF:000212">
    <property type="entry name" value="Adenylyl-sulfate kinase"/>
    <property type="match status" value="1"/>
</dbReference>
<evidence type="ECO:0000256" key="5">
    <source>
        <dbReference type="ARBA" id="ARBA00018163"/>
    </source>
</evidence>
<dbReference type="PANTHER" id="PTHR11055">
    <property type="entry name" value="BIFUNCTIONAL 3'-PHOSPHOADENOSINE 5'-PHOSPHOSULFATE SYNTHASE"/>
    <property type="match status" value="1"/>
</dbReference>
<dbReference type="InterPro" id="IPR002891">
    <property type="entry name" value="APS"/>
</dbReference>
<evidence type="ECO:0000256" key="1">
    <source>
        <dbReference type="ARBA" id="ARBA00001823"/>
    </source>
</evidence>
<keyword evidence="9 11" id="KW-0067">ATP-binding</keyword>
<evidence type="ECO:0000256" key="2">
    <source>
        <dbReference type="ARBA" id="ARBA00004806"/>
    </source>
</evidence>
<evidence type="ECO:0000256" key="4">
    <source>
        <dbReference type="ARBA" id="ARBA00012121"/>
    </source>
</evidence>
<dbReference type="PANTHER" id="PTHR11055:SF1">
    <property type="entry name" value="PAPS SYNTHETASE, ISOFORM D"/>
    <property type="match status" value="1"/>
</dbReference>
<gene>
    <name evidence="13" type="primary">MET14</name>
    <name evidence="13" type="ORF">OEA41_005258</name>
</gene>
<feature type="domain" description="APS kinase" evidence="12">
    <location>
        <begin position="24"/>
        <end position="176"/>
    </location>
</feature>
<accession>A0AAD9Z077</accession>
<dbReference type="EMBL" id="JASNWA010000010">
    <property type="protein sequence ID" value="KAK3168810.1"/>
    <property type="molecule type" value="Genomic_DNA"/>
</dbReference>
<dbReference type="InterPro" id="IPR059117">
    <property type="entry name" value="APS_kinase_dom"/>
</dbReference>
<dbReference type="CDD" id="cd02027">
    <property type="entry name" value="APSK"/>
    <property type="match status" value="1"/>
</dbReference>
<dbReference type="Pfam" id="PF01583">
    <property type="entry name" value="APS_kinase"/>
    <property type="match status" value="1"/>
</dbReference>
<dbReference type="EC" id="2.7.1.25" evidence="4 11"/>
<dbReference type="Proteomes" id="UP001276659">
    <property type="component" value="Unassembled WGS sequence"/>
</dbReference>
<dbReference type="GO" id="GO:0019344">
    <property type="term" value="P:cysteine biosynthetic process"/>
    <property type="evidence" value="ECO:0007669"/>
    <property type="project" value="UniProtKB-KW"/>
</dbReference>
<evidence type="ECO:0000256" key="10">
    <source>
        <dbReference type="ARBA" id="ARBA00023192"/>
    </source>
</evidence>
<keyword evidence="10" id="KW-0028">Amino-acid biosynthesis</keyword>
<dbReference type="GO" id="GO:0004020">
    <property type="term" value="F:adenylylsulfate kinase activity"/>
    <property type="evidence" value="ECO:0007669"/>
    <property type="project" value="UniProtKB-EC"/>
</dbReference>
<dbReference type="InterPro" id="IPR027417">
    <property type="entry name" value="P-loop_NTPase"/>
</dbReference>
<name>A0AAD9Z077_9LECA</name>
<dbReference type="NCBIfam" id="NF003013">
    <property type="entry name" value="PRK03846.1"/>
    <property type="match status" value="1"/>
</dbReference>
<dbReference type="AlphaFoldDB" id="A0AAD9Z077"/>
<evidence type="ECO:0000313" key="14">
    <source>
        <dbReference type="Proteomes" id="UP001276659"/>
    </source>
</evidence>
<dbReference type="Gene3D" id="3.40.50.300">
    <property type="entry name" value="P-loop containing nucleotide triphosphate hydrolases"/>
    <property type="match status" value="1"/>
</dbReference>
<evidence type="ECO:0000259" key="12">
    <source>
        <dbReference type="Pfam" id="PF01583"/>
    </source>
</evidence>
<evidence type="ECO:0000256" key="3">
    <source>
        <dbReference type="ARBA" id="ARBA00007008"/>
    </source>
</evidence>
<keyword evidence="6 11" id="KW-0808">Transferase</keyword>
<sequence>MATNITWHASSVSHQERSGLRGQKGFTLWFTGLSASGKSTIAIALEQYLLHLGLAAYRLDGDNVRFGLNKDLGFSEKDRNENIRRIAEVALLFADSCTAALTSFISPYRSDRATARELHVSRSIPFIEIYVHVPLAVAESRDPKGLYAKARKGEIKEFTGVSAPYEEPENAEIVIKSGEKSVEEEVVQIVKYLEEKGLLVRREKTQGQ</sequence>
<dbReference type="GO" id="GO:0000103">
    <property type="term" value="P:sulfate assimilation"/>
    <property type="evidence" value="ECO:0007669"/>
    <property type="project" value="InterPro"/>
</dbReference>
<dbReference type="GO" id="GO:0005524">
    <property type="term" value="F:ATP binding"/>
    <property type="evidence" value="ECO:0007669"/>
    <property type="project" value="UniProtKB-KW"/>
</dbReference>
<comment type="catalytic activity">
    <reaction evidence="1 11">
        <text>adenosine 5'-phosphosulfate + ATP = 3'-phosphoadenylyl sulfate + ADP + H(+)</text>
        <dbReference type="Rhea" id="RHEA:24152"/>
        <dbReference type="ChEBI" id="CHEBI:15378"/>
        <dbReference type="ChEBI" id="CHEBI:30616"/>
        <dbReference type="ChEBI" id="CHEBI:58243"/>
        <dbReference type="ChEBI" id="CHEBI:58339"/>
        <dbReference type="ChEBI" id="CHEBI:456216"/>
        <dbReference type="EC" id="2.7.1.25"/>
    </reaction>
</comment>
<evidence type="ECO:0000256" key="8">
    <source>
        <dbReference type="ARBA" id="ARBA00022777"/>
    </source>
</evidence>
<comment type="function">
    <text evidence="11">Catalyzes the synthesis of activated sulfate.</text>
</comment>
<comment type="pathway">
    <text evidence="2 11">Sulfur metabolism; hydrogen sulfide biosynthesis; sulfite from sulfate: step 2/3.</text>
</comment>
<evidence type="ECO:0000256" key="6">
    <source>
        <dbReference type="ARBA" id="ARBA00022679"/>
    </source>
</evidence>
<dbReference type="NCBIfam" id="TIGR00455">
    <property type="entry name" value="apsK"/>
    <property type="match status" value="1"/>
</dbReference>
<organism evidence="13 14">
    <name type="scientific">Lepraria neglecta</name>
    <dbReference type="NCBI Taxonomy" id="209136"/>
    <lineage>
        <taxon>Eukaryota</taxon>
        <taxon>Fungi</taxon>
        <taxon>Dikarya</taxon>
        <taxon>Ascomycota</taxon>
        <taxon>Pezizomycotina</taxon>
        <taxon>Lecanoromycetes</taxon>
        <taxon>OSLEUM clade</taxon>
        <taxon>Lecanoromycetidae</taxon>
        <taxon>Lecanorales</taxon>
        <taxon>Lecanorineae</taxon>
        <taxon>Stereocaulaceae</taxon>
        <taxon>Lepraria</taxon>
    </lineage>
</organism>
<evidence type="ECO:0000256" key="7">
    <source>
        <dbReference type="ARBA" id="ARBA00022741"/>
    </source>
</evidence>
<reference evidence="13" key="1">
    <citation type="submission" date="2022-11" db="EMBL/GenBank/DDBJ databases">
        <title>Chromosomal genome sequence assembly and mating type (MAT) locus characterization of the leprose asexual lichenized fungus Lepraria neglecta (Nyl.) Erichsen.</title>
        <authorList>
            <person name="Allen J.L."/>
            <person name="Pfeffer B."/>
        </authorList>
    </citation>
    <scope>NUCLEOTIDE SEQUENCE</scope>
    <source>
        <strain evidence="13">Allen 5258</strain>
    </source>
</reference>
<dbReference type="SUPFAM" id="SSF52540">
    <property type="entry name" value="P-loop containing nucleoside triphosphate hydrolases"/>
    <property type="match status" value="1"/>
</dbReference>
<comment type="similarity">
    <text evidence="3 11">Belongs to the APS kinase family.</text>
</comment>
<evidence type="ECO:0000256" key="9">
    <source>
        <dbReference type="ARBA" id="ARBA00022840"/>
    </source>
</evidence>
<protein>
    <recommendedName>
        <fullName evidence="5 11">Adenylyl-sulfate kinase</fullName>
        <ecNumber evidence="4 11">2.7.1.25</ecNumber>
    </recommendedName>
</protein>
<dbReference type="HAMAP" id="MF_00065">
    <property type="entry name" value="Adenylyl_sulf_kinase"/>
    <property type="match status" value="1"/>
</dbReference>
<keyword evidence="14" id="KW-1185">Reference proteome</keyword>
<proteinExistence type="inferred from homology"/>
<keyword evidence="7 11" id="KW-0547">Nucleotide-binding</keyword>
<evidence type="ECO:0000256" key="11">
    <source>
        <dbReference type="RuleBase" id="RU004347"/>
    </source>
</evidence>
<evidence type="ECO:0000313" key="13">
    <source>
        <dbReference type="EMBL" id="KAK3168810.1"/>
    </source>
</evidence>
<keyword evidence="10" id="KW-0198">Cysteine biosynthesis</keyword>
<keyword evidence="8 11" id="KW-0418">Kinase</keyword>